<dbReference type="Proteomes" id="UP000287651">
    <property type="component" value="Unassembled WGS sequence"/>
</dbReference>
<evidence type="ECO:0000313" key="1">
    <source>
        <dbReference type="EMBL" id="RRT78069.1"/>
    </source>
</evidence>
<dbReference type="AlphaFoldDB" id="A0A427APC6"/>
<reference evidence="1 2" key="1">
    <citation type="journal article" date="2014" name="Agronomy (Basel)">
        <title>A Draft Genome Sequence for Ensete ventricosum, the Drought-Tolerant Tree Against Hunger.</title>
        <authorList>
            <person name="Harrison J."/>
            <person name="Moore K.A."/>
            <person name="Paszkiewicz K."/>
            <person name="Jones T."/>
            <person name="Grant M."/>
            <person name="Ambacheew D."/>
            <person name="Muzemil S."/>
            <person name="Studholme D.J."/>
        </authorList>
    </citation>
    <scope>NUCLEOTIDE SEQUENCE [LARGE SCALE GENOMIC DNA]</scope>
</reference>
<protein>
    <submittedName>
        <fullName evidence="1">Uncharacterized protein</fullName>
    </submittedName>
</protein>
<sequence>MSGGGLLRTACHPPLSGFLSLRFFHHRRRRPSALWGRHRDFGRASSLPSLGFRLDRYGFGERSCYAHSLVESVMEELAVIRATRRIRATAK</sequence>
<name>A0A427APC6_ENSVE</name>
<accession>A0A427APC6</accession>
<evidence type="ECO:0000313" key="2">
    <source>
        <dbReference type="Proteomes" id="UP000287651"/>
    </source>
</evidence>
<comment type="caution">
    <text evidence="1">The sequence shown here is derived from an EMBL/GenBank/DDBJ whole genome shotgun (WGS) entry which is preliminary data.</text>
</comment>
<organism evidence="1 2">
    <name type="scientific">Ensete ventricosum</name>
    <name type="common">Abyssinian banana</name>
    <name type="synonym">Musa ensete</name>
    <dbReference type="NCBI Taxonomy" id="4639"/>
    <lineage>
        <taxon>Eukaryota</taxon>
        <taxon>Viridiplantae</taxon>
        <taxon>Streptophyta</taxon>
        <taxon>Embryophyta</taxon>
        <taxon>Tracheophyta</taxon>
        <taxon>Spermatophyta</taxon>
        <taxon>Magnoliopsida</taxon>
        <taxon>Liliopsida</taxon>
        <taxon>Zingiberales</taxon>
        <taxon>Musaceae</taxon>
        <taxon>Ensete</taxon>
    </lineage>
</organism>
<proteinExistence type="predicted"/>
<gene>
    <name evidence="1" type="ORF">B296_00019836</name>
</gene>
<dbReference type="EMBL" id="AMZH03001769">
    <property type="protein sequence ID" value="RRT78069.1"/>
    <property type="molecule type" value="Genomic_DNA"/>
</dbReference>